<feature type="transmembrane region" description="Helical" evidence="1">
    <location>
        <begin position="244"/>
        <end position="265"/>
    </location>
</feature>
<evidence type="ECO:0000256" key="1">
    <source>
        <dbReference type="SAM" id="Phobius"/>
    </source>
</evidence>
<feature type="transmembrane region" description="Helical" evidence="1">
    <location>
        <begin position="110"/>
        <end position="137"/>
    </location>
</feature>
<organism evidence="2 3">
    <name type="scientific">Microbacterium halimionae</name>
    <dbReference type="NCBI Taxonomy" id="1526413"/>
    <lineage>
        <taxon>Bacteria</taxon>
        <taxon>Bacillati</taxon>
        <taxon>Actinomycetota</taxon>
        <taxon>Actinomycetes</taxon>
        <taxon>Micrococcales</taxon>
        <taxon>Microbacteriaceae</taxon>
        <taxon>Microbacterium</taxon>
    </lineage>
</organism>
<evidence type="ECO:0000313" key="2">
    <source>
        <dbReference type="EMBL" id="MBA8815073.1"/>
    </source>
</evidence>
<keyword evidence="1" id="KW-0472">Membrane</keyword>
<name>A0A7W3JLK5_9MICO</name>
<feature type="transmembrane region" description="Helical" evidence="1">
    <location>
        <begin position="20"/>
        <end position="46"/>
    </location>
</feature>
<dbReference type="RefSeq" id="WP_167044502.1">
    <property type="nucleotide sequence ID" value="NZ_JAAOZB010000001.1"/>
</dbReference>
<reference evidence="2 3" key="1">
    <citation type="submission" date="2020-07" db="EMBL/GenBank/DDBJ databases">
        <title>Sequencing the genomes of 1000 actinobacteria strains.</title>
        <authorList>
            <person name="Klenk H.-P."/>
        </authorList>
    </citation>
    <scope>NUCLEOTIDE SEQUENCE [LARGE SCALE GENOMIC DNA]</scope>
    <source>
        <strain evidence="2 3">DSM 27576</strain>
    </source>
</reference>
<gene>
    <name evidence="2" type="ORF">FHX48_000125</name>
</gene>
<keyword evidence="1" id="KW-0812">Transmembrane</keyword>
<comment type="caution">
    <text evidence="2">The sequence shown here is derived from an EMBL/GenBank/DDBJ whole genome shotgun (WGS) entry which is preliminary data.</text>
</comment>
<accession>A0A7W3JLK5</accession>
<feature type="transmembrane region" description="Helical" evidence="1">
    <location>
        <begin position="183"/>
        <end position="207"/>
    </location>
</feature>
<protein>
    <submittedName>
        <fullName evidence="2">ABC-type transport system involved in multi-copper enzyme maturation permease subunit</fullName>
    </submittedName>
</protein>
<dbReference type="AlphaFoldDB" id="A0A7W3JLK5"/>
<keyword evidence="3" id="KW-1185">Reference proteome</keyword>
<evidence type="ECO:0000313" key="3">
    <source>
        <dbReference type="Proteomes" id="UP000526083"/>
    </source>
</evidence>
<feature type="transmembrane region" description="Helical" evidence="1">
    <location>
        <begin position="157"/>
        <end position="176"/>
    </location>
</feature>
<keyword evidence="1" id="KW-1133">Transmembrane helix</keyword>
<proteinExistence type="predicted"/>
<dbReference type="EMBL" id="JACGWY010000001">
    <property type="protein sequence ID" value="MBA8815073.1"/>
    <property type="molecule type" value="Genomic_DNA"/>
</dbReference>
<dbReference type="Proteomes" id="UP000526083">
    <property type="component" value="Unassembled WGS sequence"/>
</dbReference>
<sequence>MSLARATRSELTKQFTTSGWWILGIVLLAYVGFTTAGLTFALAFSVNGSLGESSGMAASADGLATLLYSLATSIGYVFPLLIGTLIVTVEFRHKTLTPTFLATPARGTVLLAKVASGVIVGALFGAIALVATVGPAAGILSGFGLATELGSLDTWALFARTIAAFVLWVLIGIGVGSLVRNQVAAIVIVLAFTQLVEPIARLAAGFVDGLDSVTRFLPGAASDSLVGASVFSFSTTASADALSWWQGGVTLLVYAALFVLAGHIFSWRRDVE</sequence>
<feature type="transmembrane region" description="Helical" evidence="1">
    <location>
        <begin position="66"/>
        <end position="89"/>
    </location>
</feature>